<sequence length="65" mass="7636">MDEREQPMTVSDEEIRAYMQRMIRSGRVKPAVLVVQTGKAFPAVDHERIVRCFNELDSPYLKRLK</sequence>
<comment type="caution">
    <text evidence="1">The sequence shown here is derived from an EMBL/GenBank/DDBJ whole genome shotgun (WGS) entry which is preliminary data.</text>
</comment>
<accession>A0A7U7I8B5</accession>
<reference evidence="1 2" key="1">
    <citation type="submission" date="2020-08" db="EMBL/GenBank/DDBJ databases">
        <authorList>
            <person name="Criscuolo A."/>
        </authorList>
    </citation>
    <scope>NUCLEOTIDE SEQUENCE [LARGE SCALE GENOMIC DNA]</scope>
    <source>
        <strain evidence="1">CIP111764</strain>
    </source>
</reference>
<proteinExistence type="predicted"/>
<evidence type="ECO:0000313" key="2">
    <source>
        <dbReference type="Proteomes" id="UP000583387"/>
    </source>
</evidence>
<dbReference type="Proteomes" id="UP000583387">
    <property type="component" value="Unassembled WGS sequence"/>
</dbReference>
<protein>
    <submittedName>
        <fullName evidence="1">Uncharacterized protein</fullName>
    </submittedName>
</protein>
<dbReference type="AlphaFoldDB" id="A0A7U7I8B5"/>
<organism evidence="1 2">
    <name type="scientific">Zestomonas carbonaria</name>
    <dbReference type="NCBI Taxonomy" id="2762745"/>
    <lineage>
        <taxon>Bacteria</taxon>
        <taxon>Pseudomonadati</taxon>
        <taxon>Pseudomonadota</taxon>
        <taxon>Gammaproteobacteria</taxon>
        <taxon>Pseudomonadales</taxon>
        <taxon>Pseudomonadaceae</taxon>
        <taxon>Zestomonas</taxon>
    </lineage>
</organism>
<keyword evidence="2" id="KW-1185">Reference proteome</keyword>
<dbReference type="EMBL" id="CAJFCI010000030">
    <property type="protein sequence ID" value="CAD5107080.1"/>
    <property type="molecule type" value="Genomic_DNA"/>
</dbReference>
<evidence type="ECO:0000313" key="1">
    <source>
        <dbReference type="EMBL" id="CAD5107080.1"/>
    </source>
</evidence>
<gene>
    <name evidence="1" type="ORF">PSEWESI4_01351</name>
</gene>
<name>A0A7U7I8B5_9GAMM</name>